<accession>C1D9G0</accession>
<sequence length="49" mass="5415">MLHEWSARTRPYCAMPAGQTLTPAAFPPLPAANRTPPRPIGRPPLHQKD</sequence>
<organism evidence="2 3">
    <name type="scientific">Laribacter hongkongensis (strain HLHK9)</name>
    <dbReference type="NCBI Taxonomy" id="557598"/>
    <lineage>
        <taxon>Bacteria</taxon>
        <taxon>Pseudomonadati</taxon>
        <taxon>Pseudomonadota</taxon>
        <taxon>Betaproteobacteria</taxon>
        <taxon>Neisseriales</taxon>
        <taxon>Aquaspirillaceae</taxon>
        <taxon>Laribacter</taxon>
    </lineage>
</organism>
<feature type="compositionally biased region" description="Pro residues" evidence="1">
    <location>
        <begin position="25"/>
        <end position="42"/>
    </location>
</feature>
<gene>
    <name evidence="2" type="ordered locus">LHK_02077</name>
</gene>
<dbReference type="KEGG" id="lhk:LHK_02077"/>
<feature type="region of interest" description="Disordered" evidence="1">
    <location>
        <begin position="18"/>
        <end position="49"/>
    </location>
</feature>
<evidence type="ECO:0000313" key="3">
    <source>
        <dbReference type="Proteomes" id="UP000002010"/>
    </source>
</evidence>
<dbReference type="STRING" id="557598.LHK_02077"/>
<dbReference type="EMBL" id="CP001154">
    <property type="protein sequence ID" value="ACO75061.1"/>
    <property type="molecule type" value="Genomic_DNA"/>
</dbReference>
<reference evidence="2 3" key="1">
    <citation type="journal article" date="2009" name="PLoS Genet.">
        <title>The complete genome and proteome of Laribacter hongkongensis reveal potential mechanisms for adaptations to different temperatures and habitats.</title>
        <authorList>
            <person name="Woo P.C."/>
            <person name="Lau S.K."/>
            <person name="Tse H."/>
            <person name="Teng J.L."/>
            <person name="Curreem S.O."/>
            <person name="Tsang A.K."/>
            <person name="Fan R.Y."/>
            <person name="Wong G.K."/>
            <person name="Huang Y."/>
            <person name="Loman N.J."/>
            <person name="Snyder L.A."/>
            <person name="Cai J.J."/>
            <person name="Huang J.D."/>
            <person name="Mak W."/>
            <person name="Pallen M.J."/>
            <person name="Lok S."/>
            <person name="Yuen K.Y."/>
        </authorList>
    </citation>
    <scope>NUCLEOTIDE SEQUENCE [LARGE SCALE GENOMIC DNA]</scope>
    <source>
        <strain evidence="2 3">HLHK9</strain>
    </source>
</reference>
<name>C1D9G0_LARHH</name>
<protein>
    <submittedName>
        <fullName evidence="2">Uncharacterized protein</fullName>
    </submittedName>
</protein>
<keyword evidence="3" id="KW-1185">Reference proteome</keyword>
<dbReference type="Proteomes" id="UP000002010">
    <property type="component" value="Chromosome"/>
</dbReference>
<proteinExistence type="predicted"/>
<evidence type="ECO:0000313" key="2">
    <source>
        <dbReference type="EMBL" id="ACO75061.1"/>
    </source>
</evidence>
<dbReference type="AlphaFoldDB" id="C1D9G0"/>
<evidence type="ECO:0000256" key="1">
    <source>
        <dbReference type="SAM" id="MobiDB-lite"/>
    </source>
</evidence>
<dbReference type="HOGENOM" id="CLU_3137159_0_0_4"/>